<keyword evidence="1" id="KW-0732">Signal</keyword>
<keyword evidence="4" id="KW-1185">Reference proteome</keyword>
<dbReference type="RefSeq" id="WP_188536612.1">
    <property type="nucleotide sequence ID" value="NZ_BMFT01000001.1"/>
</dbReference>
<dbReference type="PANTHER" id="PTHR46333:SF2">
    <property type="entry name" value="CYTOKINESIS PROTEIN 3"/>
    <property type="match status" value="1"/>
</dbReference>
<name>A0ABQ1Y8F3_9BACL</name>
<evidence type="ECO:0000259" key="2">
    <source>
        <dbReference type="SMART" id="SM00460"/>
    </source>
</evidence>
<reference evidence="4" key="1">
    <citation type="journal article" date="2019" name="Int. J. Syst. Evol. Microbiol.">
        <title>The Global Catalogue of Microorganisms (GCM) 10K type strain sequencing project: providing services to taxonomists for standard genome sequencing and annotation.</title>
        <authorList>
            <consortium name="The Broad Institute Genomics Platform"/>
            <consortium name="The Broad Institute Genome Sequencing Center for Infectious Disease"/>
            <person name="Wu L."/>
            <person name="Ma J."/>
        </authorList>
    </citation>
    <scope>NUCLEOTIDE SEQUENCE [LARGE SCALE GENOMIC DNA]</scope>
    <source>
        <strain evidence="4">CGMCC 1.12769</strain>
    </source>
</reference>
<dbReference type="SMART" id="SM00460">
    <property type="entry name" value="TGc"/>
    <property type="match status" value="1"/>
</dbReference>
<dbReference type="EMBL" id="BMFT01000001">
    <property type="protein sequence ID" value="GGH16348.1"/>
    <property type="molecule type" value="Genomic_DNA"/>
</dbReference>
<evidence type="ECO:0000256" key="1">
    <source>
        <dbReference type="SAM" id="SignalP"/>
    </source>
</evidence>
<dbReference type="PANTHER" id="PTHR46333">
    <property type="entry name" value="CYTOKINESIS PROTEIN 3"/>
    <property type="match status" value="1"/>
</dbReference>
<dbReference type="InterPro" id="IPR038765">
    <property type="entry name" value="Papain-like_cys_pep_sf"/>
</dbReference>
<sequence length="267" mass="29847">MRKFILFIAVLLIVSPLFNGTTVQAAASSWLNESEINKGVISVDYDVKATVKTKLLIVKGQDKYSYNLSSGKQAESFPLQLGNGEYTVSVLEQVSGDKYQVVNKDTVTLKLSDSKMVYLNSVQNVKWNDSDQAVHKAKELTKNLNSDADKVKVIYNYVISNIKYDDNLAANVSTDYLPEIDHTLSSKKDICYGYSALFAAMLRSVDIPTKLVMGTSNYVKSYHSWNEVYLNNKWVIVDTTVDAGLKDSKTAFTMIKEASKYSVSKTY</sequence>
<feature type="domain" description="Transglutaminase-like" evidence="2">
    <location>
        <begin position="183"/>
        <end position="241"/>
    </location>
</feature>
<dbReference type="SUPFAM" id="SSF54001">
    <property type="entry name" value="Cysteine proteinases"/>
    <property type="match status" value="1"/>
</dbReference>
<comment type="caution">
    <text evidence="3">The sequence shown here is derived from an EMBL/GenBank/DDBJ whole genome shotgun (WGS) entry which is preliminary data.</text>
</comment>
<feature type="signal peptide" evidence="1">
    <location>
        <begin position="1"/>
        <end position="19"/>
    </location>
</feature>
<evidence type="ECO:0000313" key="4">
    <source>
        <dbReference type="Proteomes" id="UP000659344"/>
    </source>
</evidence>
<organism evidence="3 4">
    <name type="scientific">Paenibacillus segetis</name>
    <dbReference type="NCBI Taxonomy" id="1325360"/>
    <lineage>
        <taxon>Bacteria</taxon>
        <taxon>Bacillati</taxon>
        <taxon>Bacillota</taxon>
        <taxon>Bacilli</taxon>
        <taxon>Bacillales</taxon>
        <taxon>Paenibacillaceae</taxon>
        <taxon>Paenibacillus</taxon>
    </lineage>
</organism>
<proteinExistence type="predicted"/>
<evidence type="ECO:0000313" key="3">
    <source>
        <dbReference type="EMBL" id="GGH16348.1"/>
    </source>
</evidence>
<dbReference type="Pfam" id="PF01841">
    <property type="entry name" value="Transglut_core"/>
    <property type="match status" value="1"/>
</dbReference>
<dbReference type="Gene3D" id="3.10.620.30">
    <property type="match status" value="1"/>
</dbReference>
<feature type="chain" id="PRO_5045748256" description="Transglutaminase-like domain-containing protein" evidence="1">
    <location>
        <begin position="20"/>
        <end position="267"/>
    </location>
</feature>
<protein>
    <recommendedName>
        <fullName evidence="2">Transglutaminase-like domain-containing protein</fullName>
    </recommendedName>
</protein>
<accession>A0ABQ1Y8F3</accession>
<gene>
    <name evidence="3" type="ORF">GCM10008013_11080</name>
</gene>
<dbReference type="InterPro" id="IPR052557">
    <property type="entry name" value="CAP/Cytokinesis_protein"/>
</dbReference>
<dbReference type="InterPro" id="IPR002931">
    <property type="entry name" value="Transglutaminase-like"/>
</dbReference>
<dbReference type="Proteomes" id="UP000659344">
    <property type="component" value="Unassembled WGS sequence"/>
</dbReference>